<evidence type="ECO:0000256" key="3">
    <source>
        <dbReference type="ARBA" id="ARBA00022737"/>
    </source>
</evidence>
<dbReference type="PROSITE" id="PS50157">
    <property type="entry name" value="ZINC_FINGER_C2H2_2"/>
    <property type="match status" value="2"/>
</dbReference>
<name>A0ABQ1B6S1_9EURO</name>
<evidence type="ECO:0000256" key="2">
    <source>
        <dbReference type="ARBA" id="ARBA00022723"/>
    </source>
</evidence>
<evidence type="ECO:0000256" key="7">
    <source>
        <dbReference type="PROSITE-ProRule" id="PRU00042"/>
    </source>
</evidence>
<organism evidence="9 10">
    <name type="scientific">Aspergillus udagawae</name>
    <dbReference type="NCBI Taxonomy" id="91492"/>
    <lineage>
        <taxon>Eukaryota</taxon>
        <taxon>Fungi</taxon>
        <taxon>Dikarya</taxon>
        <taxon>Ascomycota</taxon>
        <taxon>Pezizomycotina</taxon>
        <taxon>Eurotiomycetes</taxon>
        <taxon>Eurotiomycetidae</taxon>
        <taxon>Eurotiales</taxon>
        <taxon>Aspergillaceae</taxon>
        <taxon>Aspergillus</taxon>
        <taxon>Aspergillus subgen. Fumigati</taxon>
    </lineage>
</organism>
<dbReference type="PROSITE" id="PS00028">
    <property type="entry name" value="ZINC_FINGER_C2H2_1"/>
    <property type="match status" value="2"/>
</dbReference>
<comment type="subcellular location">
    <subcellularLocation>
        <location evidence="1">Nucleus</location>
    </subcellularLocation>
</comment>
<keyword evidence="10" id="KW-1185">Reference proteome</keyword>
<protein>
    <submittedName>
        <fullName evidence="9">Zinc finger protein rsv1</fullName>
    </submittedName>
</protein>
<evidence type="ECO:0000313" key="10">
    <source>
        <dbReference type="Proteomes" id="UP000465266"/>
    </source>
</evidence>
<dbReference type="Proteomes" id="UP000465266">
    <property type="component" value="Unassembled WGS sequence"/>
</dbReference>
<evidence type="ECO:0000256" key="4">
    <source>
        <dbReference type="ARBA" id="ARBA00022771"/>
    </source>
</evidence>
<keyword evidence="5" id="KW-0862">Zinc</keyword>
<comment type="caution">
    <text evidence="9">The sequence shown here is derived from an EMBL/GenBank/DDBJ whole genome shotgun (WGS) entry which is preliminary data.</text>
</comment>
<feature type="domain" description="C2H2-type" evidence="8">
    <location>
        <begin position="38"/>
        <end position="60"/>
    </location>
</feature>
<evidence type="ECO:0000259" key="8">
    <source>
        <dbReference type="PROSITE" id="PS50157"/>
    </source>
</evidence>
<proteinExistence type="predicted"/>
<evidence type="ECO:0000256" key="1">
    <source>
        <dbReference type="ARBA" id="ARBA00004123"/>
    </source>
</evidence>
<dbReference type="Pfam" id="PF00096">
    <property type="entry name" value="zf-C2H2"/>
    <property type="match status" value="2"/>
</dbReference>
<gene>
    <name evidence="9" type="ORF">IFM53868_07735</name>
</gene>
<keyword evidence="4 7" id="KW-0863">Zinc-finger</keyword>
<dbReference type="EMBL" id="BLKG01000104">
    <property type="protein sequence ID" value="GFF94870.1"/>
    <property type="molecule type" value="Genomic_DNA"/>
</dbReference>
<dbReference type="SMART" id="SM00355">
    <property type="entry name" value="ZnF_C2H2"/>
    <property type="match status" value="2"/>
</dbReference>
<dbReference type="InterPro" id="IPR036236">
    <property type="entry name" value="Znf_C2H2_sf"/>
</dbReference>
<dbReference type="PANTHER" id="PTHR40626">
    <property type="entry name" value="MIP31509P"/>
    <property type="match status" value="1"/>
</dbReference>
<keyword evidence="2" id="KW-0479">Metal-binding</keyword>
<keyword evidence="3" id="KW-0677">Repeat</keyword>
<feature type="domain" description="C2H2-type" evidence="8">
    <location>
        <begin position="10"/>
        <end position="37"/>
    </location>
</feature>
<dbReference type="SUPFAM" id="SSF57667">
    <property type="entry name" value="beta-beta-alpha zinc fingers"/>
    <property type="match status" value="1"/>
</dbReference>
<reference evidence="9 10" key="1">
    <citation type="submission" date="2020-01" db="EMBL/GenBank/DDBJ databases">
        <title>Draft genome sequence of Aspergillus udagawae IFM 53868.</title>
        <authorList>
            <person name="Takahashi H."/>
            <person name="Yaguchi T."/>
        </authorList>
    </citation>
    <scope>NUCLEOTIDE SEQUENCE [LARGE SCALE GENOMIC DNA]</scope>
    <source>
        <strain evidence="9 10">IFM 53868</strain>
    </source>
</reference>
<evidence type="ECO:0000313" key="9">
    <source>
        <dbReference type="EMBL" id="GFF94870.1"/>
    </source>
</evidence>
<accession>A0ABQ1B6S1</accession>
<dbReference type="PANTHER" id="PTHR40626:SF11">
    <property type="entry name" value="ZINC FINGER PROTEIN YPR022C"/>
    <property type="match status" value="1"/>
</dbReference>
<evidence type="ECO:0000256" key="5">
    <source>
        <dbReference type="ARBA" id="ARBA00022833"/>
    </source>
</evidence>
<dbReference type="InterPro" id="IPR051059">
    <property type="entry name" value="VerF-like"/>
</dbReference>
<evidence type="ECO:0000256" key="6">
    <source>
        <dbReference type="ARBA" id="ARBA00023242"/>
    </source>
</evidence>
<sequence>MTSPRRKRERICPWCSQSFSKEDHLARHVRRHTREKPFSCAICAKSFTRYDSLLRHARSHGVSPQLESQKAANAAGEPIQNETLQIHQLSPESMENSAQDSFPHVSPLLAAQSTSDLVVSSSCQQDPLPVGFYDWPVDWASQPSTWLADTDFDLSAFNASVITSSMPFNDQTPAPVMEPPALVPLPVSGAPTAIPQRHEDTVRRRWFTFVEGIGTGYDTPGGRPDSIHIDDADRDNLAQRLQQRITAAPLPSTDFLWETHIVREKSEALSMVQAALIGQTFGMLSGRPKDLLTVQTFHGTVITWAKRKNFFSGHRAIDLINIEDIERAPERAWTVWSQAEEEIRLWAAISILDAELSELLLSEPLLRRLSSSNLVSEDDLWTAPTAQAWGNAVRRRVEQRGIHISPSSPPSQAIGFRSYVELEGVTSAISDDTNSLENNRRDLLLVKYQPVLMSFYDRYLHPFQQLSFPQGDKDKYCQQALWHANFLSLRADLDRLEQALEREGFDEAQRNTSYARAWANSSNGLRCAIHAVLILRLLETLPAGGTEPAIHSMSPECFSGRLLSGSAI</sequence>
<keyword evidence="6" id="KW-0539">Nucleus</keyword>
<dbReference type="InterPro" id="IPR013087">
    <property type="entry name" value="Znf_C2H2_type"/>
</dbReference>
<dbReference type="Gene3D" id="3.30.160.60">
    <property type="entry name" value="Classic Zinc Finger"/>
    <property type="match status" value="2"/>
</dbReference>